<evidence type="ECO:0000313" key="3">
    <source>
        <dbReference type="Proteomes" id="UP001500620"/>
    </source>
</evidence>
<sequence>MVRYKVARAEVTLNRQRSILVTETAVALGVVAASTETPPTAVAQREALHRQPFHGARDDDRDARVRSGAVSMPTAA</sequence>
<gene>
    <name evidence="2" type="ORF">GCM10022255_085270</name>
</gene>
<name>A0ABP8DN27_9ACTN</name>
<dbReference type="EMBL" id="BAABAT010000037">
    <property type="protein sequence ID" value="GAA4259692.1"/>
    <property type="molecule type" value="Genomic_DNA"/>
</dbReference>
<accession>A0ABP8DN27</accession>
<feature type="region of interest" description="Disordered" evidence="1">
    <location>
        <begin position="51"/>
        <end position="76"/>
    </location>
</feature>
<comment type="caution">
    <text evidence="2">The sequence shown here is derived from an EMBL/GenBank/DDBJ whole genome shotgun (WGS) entry which is preliminary data.</text>
</comment>
<proteinExistence type="predicted"/>
<keyword evidence="3" id="KW-1185">Reference proteome</keyword>
<organism evidence="2 3">
    <name type="scientific">Dactylosporangium darangshiense</name>
    <dbReference type="NCBI Taxonomy" id="579108"/>
    <lineage>
        <taxon>Bacteria</taxon>
        <taxon>Bacillati</taxon>
        <taxon>Actinomycetota</taxon>
        <taxon>Actinomycetes</taxon>
        <taxon>Micromonosporales</taxon>
        <taxon>Micromonosporaceae</taxon>
        <taxon>Dactylosporangium</taxon>
    </lineage>
</organism>
<evidence type="ECO:0000256" key="1">
    <source>
        <dbReference type="SAM" id="MobiDB-lite"/>
    </source>
</evidence>
<evidence type="ECO:0000313" key="2">
    <source>
        <dbReference type="EMBL" id="GAA4259692.1"/>
    </source>
</evidence>
<reference evidence="3" key="1">
    <citation type="journal article" date="2019" name="Int. J. Syst. Evol. Microbiol.">
        <title>The Global Catalogue of Microorganisms (GCM) 10K type strain sequencing project: providing services to taxonomists for standard genome sequencing and annotation.</title>
        <authorList>
            <consortium name="The Broad Institute Genomics Platform"/>
            <consortium name="The Broad Institute Genome Sequencing Center for Infectious Disease"/>
            <person name="Wu L."/>
            <person name="Ma J."/>
        </authorList>
    </citation>
    <scope>NUCLEOTIDE SEQUENCE [LARGE SCALE GENOMIC DNA]</scope>
    <source>
        <strain evidence="3">JCM 17441</strain>
    </source>
</reference>
<dbReference type="Proteomes" id="UP001500620">
    <property type="component" value="Unassembled WGS sequence"/>
</dbReference>
<protein>
    <submittedName>
        <fullName evidence="2">Uncharacterized protein</fullName>
    </submittedName>
</protein>
<feature type="compositionally biased region" description="Basic and acidic residues" evidence="1">
    <location>
        <begin position="55"/>
        <end position="65"/>
    </location>
</feature>